<keyword evidence="6 7" id="KW-0472">Membrane</keyword>
<dbReference type="Pfam" id="PF00924">
    <property type="entry name" value="MS_channel_2nd"/>
    <property type="match status" value="1"/>
</dbReference>
<feature type="transmembrane region" description="Helical" evidence="7">
    <location>
        <begin position="89"/>
        <end position="111"/>
    </location>
</feature>
<organism evidence="10 11">
    <name type="scientific">Pseudoalteromonas luteoviolacea</name>
    <dbReference type="NCBI Taxonomy" id="43657"/>
    <lineage>
        <taxon>Bacteria</taxon>
        <taxon>Pseudomonadati</taxon>
        <taxon>Pseudomonadota</taxon>
        <taxon>Gammaproteobacteria</taxon>
        <taxon>Alteromonadales</taxon>
        <taxon>Pseudoalteromonadaceae</taxon>
        <taxon>Pseudoalteromonas</taxon>
    </lineage>
</organism>
<dbReference type="InterPro" id="IPR023408">
    <property type="entry name" value="MscS_beta-dom_sf"/>
</dbReference>
<evidence type="ECO:0000256" key="4">
    <source>
        <dbReference type="ARBA" id="ARBA00022692"/>
    </source>
</evidence>
<feature type="domain" description="Mechanosensitive ion channel MscS" evidence="8">
    <location>
        <begin position="110"/>
        <end position="173"/>
    </location>
</feature>
<dbReference type="SUPFAM" id="SSF82861">
    <property type="entry name" value="Mechanosensitive channel protein MscS (YggB), transmembrane region"/>
    <property type="match status" value="1"/>
</dbReference>
<evidence type="ECO:0000256" key="6">
    <source>
        <dbReference type="ARBA" id="ARBA00023136"/>
    </source>
</evidence>
<keyword evidence="7" id="KW-0406">Ion transport</keyword>
<feature type="transmembrane region" description="Helical" evidence="7">
    <location>
        <begin position="61"/>
        <end position="82"/>
    </location>
</feature>
<protein>
    <recommendedName>
        <fullName evidence="7">Small-conductance mechanosensitive channel</fullName>
    </recommendedName>
</protein>
<dbReference type="SUPFAM" id="SSF50182">
    <property type="entry name" value="Sm-like ribonucleoproteins"/>
    <property type="match status" value="1"/>
</dbReference>
<accession>A0A0C1MMV1</accession>
<dbReference type="Pfam" id="PF05552">
    <property type="entry name" value="MS_channel_1st_1"/>
    <property type="match status" value="1"/>
</dbReference>
<evidence type="ECO:0000256" key="3">
    <source>
        <dbReference type="ARBA" id="ARBA00022475"/>
    </source>
</evidence>
<keyword evidence="7" id="KW-0407">Ion channel</keyword>
<evidence type="ECO:0000256" key="7">
    <source>
        <dbReference type="RuleBase" id="RU369025"/>
    </source>
</evidence>
<name>A0A0C1MMV1_9GAMM</name>
<dbReference type="Gene3D" id="2.30.30.60">
    <property type="match status" value="1"/>
</dbReference>
<comment type="subcellular location">
    <subcellularLocation>
        <location evidence="7">Cell inner membrane</location>
        <topology evidence="7">Multi-pass membrane protein</topology>
    </subcellularLocation>
    <subcellularLocation>
        <location evidence="1">Cell membrane</location>
        <topology evidence="1">Multi-pass membrane protein</topology>
    </subcellularLocation>
</comment>
<comment type="caution">
    <text evidence="10">The sequence shown here is derived from an EMBL/GenBank/DDBJ whole genome shotgun (WGS) entry which is preliminary data.</text>
</comment>
<comment type="function">
    <text evidence="7">Mechanosensitive channel that participates in the regulation of osmotic pressure changes within the cell, opening in response to stretch forces in the membrane lipid bilayer, without the need for other proteins. Contributes to normal resistance to hypoosmotic shock. Forms an ion channel of 1.0 nanosiemens conductance with a slight preference for anions.</text>
</comment>
<dbReference type="InterPro" id="IPR006685">
    <property type="entry name" value="MscS_channel_2nd"/>
</dbReference>
<dbReference type="GO" id="GO:0005886">
    <property type="term" value="C:plasma membrane"/>
    <property type="evidence" value="ECO:0007669"/>
    <property type="project" value="UniProtKB-SubCell"/>
</dbReference>
<evidence type="ECO:0000313" key="10">
    <source>
        <dbReference type="EMBL" id="KID58409.1"/>
    </source>
</evidence>
<reference evidence="10 11" key="1">
    <citation type="submission" date="2014-12" db="EMBL/GenBank/DDBJ databases">
        <title>Draft Genome Sequence of Pseudoalteromonas luteoviolacea HI1.</title>
        <authorList>
            <person name="Asahina A.Y."/>
            <person name="Hadfield M.G."/>
        </authorList>
    </citation>
    <scope>NUCLEOTIDE SEQUENCE [LARGE SCALE GENOMIC DNA]</scope>
    <source>
        <strain evidence="10 11">HI1</strain>
    </source>
</reference>
<keyword evidence="4 7" id="KW-0812">Transmembrane</keyword>
<dbReference type="RefSeq" id="WP_039608698.1">
    <property type="nucleotide sequence ID" value="NZ_JWIC01000004.1"/>
</dbReference>
<keyword evidence="7" id="KW-0997">Cell inner membrane</keyword>
<dbReference type="Proteomes" id="UP000031327">
    <property type="component" value="Unassembled WGS sequence"/>
</dbReference>
<keyword evidence="7" id="KW-0813">Transport</keyword>
<dbReference type="InterPro" id="IPR010920">
    <property type="entry name" value="LSM_dom_sf"/>
</dbReference>
<dbReference type="EMBL" id="JWIC01000004">
    <property type="protein sequence ID" value="KID58409.1"/>
    <property type="molecule type" value="Genomic_DNA"/>
</dbReference>
<proteinExistence type="inferred from homology"/>
<dbReference type="AlphaFoldDB" id="A0A0C1MMV1"/>
<gene>
    <name evidence="10" type="ORF">JF50_07000</name>
</gene>
<dbReference type="Gene3D" id="3.30.70.100">
    <property type="match status" value="1"/>
</dbReference>
<dbReference type="PANTHER" id="PTHR30221:SF1">
    <property type="entry name" value="SMALL-CONDUCTANCE MECHANOSENSITIVE CHANNEL"/>
    <property type="match status" value="1"/>
</dbReference>
<sequence length="279" mass="30327">MIEQEIAQFEKYYDMIRTYLLTYSMQLLAAILIFAFGLWLAKKLAGATHTLLVRHNIDITLTNFVSNVVKVIVVTMFIIIALGKIGISVTPFVAAIGAASLGAGLAVQGMLSNYGAGLALIATRPFVVGDTISIKGASGQVKSIELGHTILINEQKVEITVPNKHIIGEVLHNSFNYSHVEGQIGIAYSASATTAISVIENILRHDDNVAKDPAPQVGIEEFADSSVTISYRYWTPTISLIENKLNVNHAIYQGFKDAQIEIPFPQRVVTVKSNASKLD</sequence>
<evidence type="ECO:0000259" key="8">
    <source>
        <dbReference type="Pfam" id="PF00924"/>
    </source>
</evidence>
<dbReference type="InterPro" id="IPR045275">
    <property type="entry name" value="MscS_archaea/bacteria_type"/>
</dbReference>
<dbReference type="PANTHER" id="PTHR30221">
    <property type="entry name" value="SMALL-CONDUCTANCE MECHANOSENSITIVE CHANNEL"/>
    <property type="match status" value="1"/>
</dbReference>
<dbReference type="InterPro" id="IPR011014">
    <property type="entry name" value="MscS_channel_TM-2"/>
</dbReference>
<dbReference type="OrthoDB" id="9809206at2"/>
<dbReference type="InterPro" id="IPR008910">
    <property type="entry name" value="MSC_TM_helix"/>
</dbReference>
<dbReference type="GO" id="GO:0008381">
    <property type="term" value="F:mechanosensitive monoatomic ion channel activity"/>
    <property type="evidence" value="ECO:0007669"/>
    <property type="project" value="InterPro"/>
</dbReference>
<comment type="similarity">
    <text evidence="2 7">Belongs to the MscS (TC 1.A.23) family.</text>
</comment>
<evidence type="ECO:0000256" key="1">
    <source>
        <dbReference type="ARBA" id="ARBA00004651"/>
    </source>
</evidence>
<dbReference type="SUPFAM" id="SSF82689">
    <property type="entry name" value="Mechanosensitive channel protein MscS (YggB), C-terminal domain"/>
    <property type="match status" value="1"/>
</dbReference>
<dbReference type="InterPro" id="IPR011066">
    <property type="entry name" value="MscS_channel_C_sf"/>
</dbReference>
<feature type="domain" description="Mechanosensitive ion channel MscS C-terminal" evidence="9">
    <location>
        <begin position="183"/>
        <end position="253"/>
    </location>
</feature>
<evidence type="ECO:0000313" key="11">
    <source>
        <dbReference type="Proteomes" id="UP000031327"/>
    </source>
</evidence>
<evidence type="ECO:0000256" key="5">
    <source>
        <dbReference type="ARBA" id="ARBA00022989"/>
    </source>
</evidence>
<dbReference type="Pfam" id="PF21082">
    <property type="entry name" value="MS_channel_3rd"/>
    <property type="match status" value="1"/>
</dbReference>
<comment type="subunit">
    <text evidence="7">Homoheptamer.</text>
</comment>
<dbReference type="InterPro" id="IPR049278">
    <property type="entry name" value="MS_channel_C"/>
</dbReference>
<evidence type="ECO:0000256" key="2">
    <source>
        <dbReference type="ARBA" id="ARBA00008017"/>
    </source>
</evidence>
<evidence type="ECO:0000259" key="9">
    <source>
        <dbReference type="Pfam" id="PF21082"/>
    </source>
</evidence>
<feature type="transmembrane region" description="Helical" evidence="7">
    <location>
        <begin position="20"/>
        <end position="41"/>
    </location>
</feature>
<comment type="caution">
    <text evidence="7">Lacks conserved residue(s) required for the propagation of feature annotation.</text>
</comment>
<keyword evidence="3" id="KW-1003">Cell membrane</keyword>
<dbReference type="Gene3D" id="1.10.287.1260">
    <property type="match status" value="1"/>
</dbReference>
<keyword evidence="5 7" id="KW-1133">Transmembrane helix</keyword>